<comment type="caution">
    <text evidence="1">The sequence shown here is derived from an EMBL/GenBank/DDBJ whole genome shotgun (WGS) entry which is preliminary data.</text>
</comment>
<dbReference type="Proteomes" id="UP000567067">
    <property type="component" value="Unassembled WGS sequence"/>
</dbReference>
<gene>
    <name evidence="1" type="ORF">FHR92_000540</name>
</gene>
<proteinExistence type="predicted"/>
<organism evidence="1 2">
    <name type="scientific">Fontibacillus solani</name>
    <dbReference type="NCBI Taxonomy" id="1572857"/>
    <lineage>
        <taxon>Bacteria</taxon>
        <taxon>Bacillati</taxon>
        <taxon>Bacillota</taxon>
        <taxon>Bacilli</taxon>
        <taxon>Bacillales</taxon>
        <taxon>Paenibacillaceae</taxon>
        <taxon>Fontibacillus</taxon>
    </lineage>
</organism>
<evidence type="ECO:0008006" key="3">
    <source>
        <dbReference type="Google" id="ProtNLM"/>
    </source>
</evidence>
<name>A0A7W3SQ04_9BACL</name>
<dbReference type="Pfam" id="PF14070">
    <property type="entry name" value="YjfB_motility"/>
    <property type="match status" value="1"/>
</dbReference>
<dbReference type="InterPro" id="IPR025906">
    <property type="entry name" value="YjfB_motility"/>
</dbReference>
<evidence type="ECO:0000313" key="2">
    <source>
        <dbReference type="Proteomes" id="UP000567067"/>
    </source>
</evidence>
<evidence type="ECO:0000313" key="1">
    <source>
        <dbReference type="EMBL" id="MBA9084086.1"/>
    </source>
</evidence>
<sequence>MDVAALSIGLSQSNLKQAVSISVLKMSKDQAEVNGAALIKMMEQSIQPHLGGNIDIKA</sequence>
<reference evidence="1 2" key="1">
    <citation type="submission" date="2020-08" db="EMBL/GenBank/DDBJ databases">
        <title>Genomic Encyclopedia of Type Strains, Phase III (KMG-III): the genomes of soil and plant-associated and newly described type strains.</title>
        <authorList>
            <person name="Whitman W."/>
        </authorList>
    </citation>
    <scope>NUCLEOTIDE SEQUENCE [LARGE SCALE GENOMIC DNA]</scope>
    <source>
        <strain evidence="1 2">CECT 8693</strain>
    </source>
</reference>
<keyword evidence="2" id="KW-1185">Reference proteome</keyword>
<dbReference type="AlphaFoldDB" id="A0A7W3SQ04"/>
<accession>A0A7W3SQ04</accession>
<protein>
    <recommendedName>
        <fullName evidence="3">Motility protein</fullName>
    </recommendedName>
</protein>
<dbReference type="EMBL" id="JACJIP010000002">
    <property type="protein sequence ID" value="MBA9084086.1"/>
    <property type="molecule type" value="Genomic_DNA"/>
</dbReference>
<dbReference type="RefSeq" id="WP_182534181.1">
    <property type="nucleotide sequence ID" value="NZ_JACJIP010000002.1"/>
</dbReference>